<gene>
    <name evidence="1" type="ORF">HNR00_002322</name>
</gene>
<accession>A0A840ZKI0</accession>
<dbReference type="RefSeq" id="WP_183569322.1">
    <property type="nucleotide sequence ID" value="NZ_JACHOP010000008.1"/>
</dbReference>
<dbReference type="Proteomes" id="UP000583454">
    <property type="component" value="Unassembled WGS sequence"/>
</dbReference>
<keyword evidence="2" id="KW-1185">Reference proteome</keyword>
<dbReference type="EMBL" id="JACHOP010000008">
    <property type="protein sequence ID" value="MBB5757608.1"/>
    <property type="molecule type" value="Genomic_DNA"/>
</dbReference>
<name>A0A840ZKI0_9HYPH</name>
<evidence type="ECO:0000313" key="2">
    <source>
        <dbReference type="Proteomes" id="UP000583454"/>
    </source>
</evidence>
<sequence length="76" mass="8261">MEEHFALLRSFAALIAVLEEHARALSLAIVDLRAEGNDAAADALAKLERGHHTRIRQLQSEVNILMGDDEGPNGDS</sequence>
<dbReference type="AlphaFoldDB" id="A0A840ZKI0"/>
<proteinExistence type="predicted"/>
<protein>
    <submittedName>
        <fullName evidence="1">Uncharacterized protein</fullName>
    </submittedName>
</protein>
<evidence type="ECO:0000313" key="1">
    <source>
        <dbReference type="EMBL" id="MBB5757608.1"/>
    </source>
</evidence>
<comment type="caution">
    <text evidence="1">The sequence shown here is derived from an EMBL/GenBank/DDBJ whole genome shotgun (WGS) entry which is preliminary data.</text>
</comment>
<reference evidence="1 2" key="1">
    <citation type="submission" date="2020-08" db="EMBL/GenBank/DDBJ databases">
        <title>Genomic Encyclopedia of Type Strains, Phase IV (KMG-IV): sequencing the most valuable type-strain genomes for metagenomic binning, comparative biology and taxonomic classification.</title>
        <authorList>
            <person name="Goeker M."/>
        </authorList>
    </citation>
    <scope>NUCLEOTIDE SEQUENCE [LARGE SCALE GENOMIC DNA]</scope>
    <source>
        <strain evidence="1 2">DSM 2163</strain>
    </source>
</reference>
<organism evidence="1 2">
    <name type="scientific">Methylorubrum rhodinum</name>
    <dbReference type="NCBI Taxonomy" id="29428"/>
    <lineage>
        <taxon>Bacteria</taxon>
        <taxon>Pseudomonadati</taxon>
        <taxon>Pseudomonadota</taxon>
        <taxon>Alphaproteobacteria</taxon>
        <taxon>Hyphomicrobiales</taxon>
        <taxon>Methylobacteriaceae</taxon>
        <taxon>Methylorubrum</taxon>
    </lineage>
</organism>